<dbReference type="Pfam" id="PF14534">
    <property type="entry name" value="DUF4440"/>
    <property type="match status" value="1"/>
</dbReference>
<dbReference type="SUPFAM" id="SSF54427">
    <property type="entry name" value="NTF2-like"/>
    <property type="match status" value="1"/>
</dbReference>
<proteinExistence type="predicted"/>
<reference evidence="2 3" key="1">
    <citation type="submission" date="2022-02" db="EMBL/GenBank/DDBJ databases">
        <title>Chromosome-level reference genomes for two strains of Caenorhabditis briggsae: an improved platform for comparative genomics.</title>
        <authorList>
            <person name="Stevens L."/>
            <person name="Andersen E.C."/>
        </authorList>
    </citation>
    <scope>NUCLEOTIDE SEQUENCE [LARGE SCALE GENOMIC DNA]</scope>
    <source>
        <strain evidence="2">QX1410_ONT</strain>
        <tissue evidence="2">Whole-organism</tissue>
    </source>
</reference>
<dbReference type="Gene3D" id="3.10.450.50">
    <property type="match status" value="1"/>
</dbReference>
<organism evidence="2 3">
    <name type="scientific">Caenorhabditis briggsae</name>
    <dbReference type="NCBI Taxonomy" id="6238"/>
    <lineage>
        <taxon>Eukaryota</taxon>
        <taxon>Metazoa</taxon>
        <taxon>Ecdysozoa</taxon>
        <taxon>Nematoda</taxon>
        <taxon>Chromadorea</taxon>
        <taxon>Rhabditida</taxon>
        <taxon>Rhabditina</taxon>
        <taxon>Rhabditomorpha</taxon>
        <taxon>Rhabditoidea</taxon>
        <taxon>Rhabditidae</taxon>
        <taxon>Peloderinae</taxon>
        <taxon>Caenorhabditis</taxon>
    </lineage>
</organism>
<accession>A0AAE9A566</accession>
<dbReference type="PANTHER" id="PTHR31664:SF10">
    <property type="entry name" value="DUF4440 DOMAIN-CONTAINING PROTEIN"/>
    <property type="match status" value="1"/>
</dbReference>
<dbReference type="EMBL" id="CP090895">
    <property type="protein sequence ID" value="ULT87284.1"/>
    <property type="molecule type" value="Genomic_DNA"/>
</dbReference>
<protein>
    <recommendedName>
        <fullName evidence="1">DUF4440 domain-containing protein</fullName>
    </recommendedName>
</protein>
<evidence type="ECO:0000313" key="3">
    <source>
        <dbReference type="Proteomes" id="UP000827892"/>
    </source>
</evidence>
<feature type="domain" description="DUF4440" evidence="1">
    <location>
        <begin position="25"/>
        <end position="119"/>
    </location>
</feature>
<name>A0AAE9A566_CAEBR</name>
<dbReference type="PANTHER" id="PTHR31664">
    <property type="entry name" value="PROTEIN CBG16427"/>
    <property type="match status" value="1"/>
</dbReference>
<dbReference type="InterPro" id="IPR032710">
    <property type="entry name" value="NTF2-like_dom_sf"/>
</dbReference>
<dbReference type="InterPro" id="IPR027843">
    <property type="entry name" value="DUF4440"/>
</dbReference>
<evidence type="ECO:0000313" key="2">
    <source>
        <dbReference type="EMBL" id="ULT87284.1"/>
    </source>
</evidence>
<dbReference type="AlphaFoldDB" id="A0AAE9A566"/>
<dbReference type="Proteomes" id="UP000827892">
    <property type="component" value="Chromosome V"/>
</dbReference>
<evidence type="ECO:0000259" key="1">
    <source>
        <dbReference type="Pfam" id="PF14534"/>
    </source>
</evidence>
<gene>
    <name evidence="2" type="ORF">L3Y34_006815</name>
</gene>
<sequence length="128" mass="14662">MSTFTDQEAEACLKPQFEKYIEIGESKDWEGVAAYYHPNCVLVQKGKEVHYGREAAKNEFIKFDELGGDATSTFSNVDYQGTGDYIIITANYTTKTEKIGTINGKFVQIWKKEGDRHLIYHDEFEIFA</sequence>